<reference evidence="1 2" key="1">
    <citation type="submission" date="2019-06" db="EMBL/GenBank/DDBJ databases">
        <title>Echinicola alkalisoli sp. nov. isolated from saline soil.</title>
        <authorList>
            <person name="Sun J.-Q."/>
            <person name="Xu L."/>
        </authorList>
    </citation>
    <scope>NUCLEOTIDE SEQUENCE [LARGE SCALE GENOMIC DNA]</scope>
    <source>
        <strain evidence="1 2">LN3S3</strain>
    </source>
</reference>
<keyword evidence="2" id="KW-1185">Reference proteome</keyword>
<dbReference type="RefSeq" id="WP_141613499.1">
    <property type="nucleotide sequence ID" value="NZ_CP041253.1"/>
</dbReference>
<organism evidence="1 2">
    <name type="scientific">Echinicola soli</name>
    <dbReference type="NCBI Taxonomy" id="2591634"/>
    <lineage>
        <taxon>Bacteria</taxon>
        <taxon>Pseudomonadati</taxon>
        <taxon>Bacteroidota</taxon>
        <taxon>Cytophagia</taxon>
        <taxon>Cytophagales</taxon>
        <taxon>Cyclobacteriaceae</taxon>
        <taxon>Echinicola</taxon>
    </lineage>
</organism>
<dbReference type="OrthoDB" id="1425705at2"/>
<dbReference type="Pfam" id="PF10054">
    <property type="entry name" value="DUF2291"/>
    <property type="match status" value="1"/>
</dbReference>
<sequence length="221" mass="24697">MKRKWIKNSIIGVLLLVALGSSISIKKLDEVRASASEEEFDAVAYAEDFWEKELIPDLEEAVEVNHLTHLLRNRPKEAFEQHSEALGIGNIRFFMIQGKGEIRQVGEDDLTVLVETDTSSQVVKIETEYIFGNAVRDASGKVDLTKFEQTMDFNNVSAAINQLVREKVLPSLKANAEVGKEIAFVGAVEMNREQVDLSEIALIPVNATFLEGKDQTVYADR</sequence>
<dbReference type="EMBL" id="CP041253">
    <property type="protein sequence ID" value="QDH78241.1"/>
    <property type="molecule type" value="Genomic_DNA"/>
</dbReference>
<dbReference type="Proteomes" id="UP000316614">
    <property type="component" value="Chromosome"/>
</dbReference>
<dbReference type="Gene3D" id="1.10.10.1260">
    <property type="entry name" value="Envelope glycoprotein gp160, DUF2291, helical domain"/>
    <property type="match status" value="1"/>
</dbReference>
<dbReference type="Gene3D" id="2.40.50.420">
    <property type="entry name" value="Envelope glycoprotein gp160, DUF2291, alpha/beta domain"/>
    <property type="match status" value="1"/>
</dbReference>
<accession>A0A514CEJ6</accession>
<evidence type="ECO:0000313" key="1">
    <source>
        <dbReference type="EMBL" id="QDH78241.1"/>
    </source>
</evidence>
<dbReference type="InterPro" id="IPR036215">
    <property type="entry name" value="TM0957-like_sf"/>
</dbReference>
<dbReference type="AlphaFoldDB" id="A0A514CEJ6"/>
<protein>
    <submittedName>
        <fullName evidence="1">DUF2291 domain-containing protein</fullName>
    </submittedName>
</protein>
<gene>
    <name evidence="1" type="ORF">FKX85_03970</name>
</gene>
<name>A0A514CEJ6_9BACT</name>
<dbReference type="KEGG" id="echi:FKX85_03970"/>
<evidence type="ECO:0000313" key="2">
    <source>
        <dbReference type="Proteomes" id="UP000316614"/>
    </source>
</evidence>
<proteinExistence type="predicted"/>
<dbReference type="SUPFAM" id="SSF141318">
    <property type="entry name" value="TM0957-like"/>
    <property type="match status" value="1"/>
</dbReference>
<dbReference type="InterPro" id="IPR014582">
    <property type="entry name" value="UCP033535_lipo"/>
</dbReference>